<protein>
    <recommendedName>
        <fullName evidence="10">peptidoglycan glycosyltransferase</fullName>
        <ecNumber evidence="10">2.4.99.28</ecNumber>
    </recommendedName>
</protein>
<comment type="catalytic activity">
    <reaction evidence="11">
        <text>[GlcNAc-(1-&gt;4)-Mur2Ac(oyl-L-Ala-gamma-D-Glu-L-Lys-D-Ala-D-Ala)](n)-di-trans,octa-cis-undecaprenyl diphosphate + beta-D-GlcNAc-(1-&gt;4)-Mur2Ac(oyl-L-Ala-gamma-D-Glu-L-Lys-D-Ala-D-Ala)-di-trans,octa-cis-undecaprenyl diphosphate = [GlcNAc-(1-&gt;4)-Mur2Ac(oyl-L-Ala-gamma-D-Glu-L-Lys-D-Ala-D-Ala)](n+1)-di-trans,octa-cis-undecaprenyl diphosphate + di-trans,octa-cis-undecaprenyl diphosphate + H(+)</text>
        <dbReference type="Rhea" id="RHEA:23708"/>
        <dbReference type="Rhea" id="RHEA-COMP:9602"/>
        <dbReference type="Rhea" id="RHEA-COMP:9603"/>
        <dbReference type="ChEBI" id="CHEBI:15378"/>
        <dbReference type="ChEBI" id="CHEBI:58405"/>
        <dbReference type="ChEBI" id="CHEBI:60033"/>
        <dbReference type="ChEBI" id="CHEBI:78435"/>
        <dbReference type="EC" id="2.4.99.28"/>
    </reaction>
</comment>
<feature type="domain" description="Penicillin-binding C-terminal" evidence="15">
    <location>
        <begin position="703"/>
        <end position="790"/>
    </location>
</feature>
<evidence type="ECO:0000259" key="15">
    <source>
        <dbReference type="Pfam" id="PF06832"/>
    </source>
</evidence>
<evidence type="ECO:0000256" key="7">
    <source>
        <dbReference type="ARBA" id="ARBA00022679"/>
    </source>
</evidence>
<keyword evidence="8" id="KW-0378">Hydrolase</keyword>
<dbReference type="SUPFAM" id="SSF56601">
    <property type="entry name" value="beta-lactamase/transpeptidase-like"/>
    <property type="match status" value="1"/>
</dbReference>
<accession>A0A4Q1D0Z3</accession>
<evidence type="ECO:0000256" key="10">
    <source>
        <dbReference type="ARBA" id="ARBA00044770"/>
    </source>
</evidence>
<dbReference type="Pfam" id="PF00905">
    <property type="entry name" value="Transpeptidase"/>
    <property type="match status" value="1"/>
</dbReference>
<dbReference type="GO" id="GO:0030288">
    <property type="term" value="C:outer membrane-bounded periplasmic space"/>
    <property type="evidence" value="ECO:0007669"/>
    <property type="project" value="TreeGrafter"/>
</dbReference>
<dbReference type="InterPro" id="IPR009647">
    <property type="entry name" value="PBP_C"/>
</dbReference>
<organism evidence="16 17">
    <name type="scientific">Filimonas effusa</name>
    <dbReference type="NCBI Taxonomy" id="2508721"/>
    <lineage>
        <taxon>Bacteria</taxon>
        <taxon>Pseudomonadati</taxon>
        <taxon>Bacteroidota</taxon>
        <taxon>Chitinophagia</taxon>
        <taxon>Chitinophagales</taxon>
        <taxon>Chitinophagaceae</taxon>
        <taxon>Filimonas</taxon>
    </lineage>
</organism>
<dbReference type="GO" id="GO:0004180">
    <property type="term" value="F:carboxypeptidase activity"/>
    <property type="evidence" value="ECO:0007669"/>
    <property type="project" value="UniProtKB-KW"/>
</dbReference>
<keyword evidence="6" id="KW-0328">Glycosyltransferase</keyword>
<dbReference type="InterPro" id="IPR001460">
    <property type="entry name" value="PCN-bd_Tpept"/>
</dbReference>
<dbReference type="AlphaFoldDB" id="A0A4Q1D0Z3"/>
<dbReference type="InterPro" id="IPR001264">
    <property type="entry name" value="Glyco_trans_51"/>
</dbReference>
<evidence type="ECO:0000313" key="16">
    <source>
        <dbReference type="EMBL" id="RXK81434.1"/>
    </source>
</evidence>
<dbReference type="InterPro" id="IPR050396">
    <property type="entry name" value="Glycosyltr_51/Transpeptidase"/>
</dbReference>
<dbReference type="PANTHER" id="PTHR32282">
    <property type="entry name" value="BINDING PROTEIN TRANSPEPTIDASE, PUTATIVE-RELATED"/>
    <property type="match status" value="1"/>
</dbReference>
<dbReference type="Gene3D" id="1.10.3810.10">
    <property type="entry name" value="Biosynthetic peptidoglycan transglycosylase-like"/>
    <property type="match status" value="1"/>
</dbReference>
<proteinExistence type="inferred from homology"/>
<evidence type="ECO:0000259" key="13">
    <source>
        <dbReference type="Pfam" id="PF00905"/>
    </source>
</evidence>
<dbReference type="Proteomes" id="UP000290545">
    <property type="component" value="Unassembled WGS sequence"/>
</dbReference>
<dbReference type="InterPro" id="IPR036950">
    <property type="entry name" value="PBP_transglycosylase"/>
</dbReference>
<keyword evidence="4" id="KW-0121">Carboxypeptidase</keyword>
<comment type="pathway">
    <text evidence="1">Cell wall biogenesis; peptidoglycan biosynthesis.</text>
</comment>
<dbReference type="PANTHER" id="PTHR32282:SF15">
    <property type="entry name" value="PENICILLIN-BINDING PROTEIN 1C"/>
    <property type="match status" value="1"/>
</dbReference>
<dbReference type="OrthoDB" id="9766909at2"/>
<dbReference type="InterPro" id="IPR011815">
    <property type="entry name" value="PBP_1c"/>
</dbReference>
<evidence type="ECO:0000259" key="14">
    <source>
        <dbReference type="Pfam" id="PF00912"/>
    </source>
</evidence>
<dbReference type="EMBL" id="SDHZ01000004">
    <property type="protein sequence ID" value="RXK81434.1"/>
    <property type="molecule type" value="Genomic_DNA"/>
</dbReference>
<feature type="compositionally biased region" description="Basic and acidic residues" evidence="12">
    <location>
        <begin position="491"/>
        <end position="502"/>
    </location>
</feature>
<comment type="caution">
    <text evidence="16">The sequence shown here is derived from an EMBL/GenBank/DDBJ whole genome shotgun (WGS) entry which is preliminary data.</text>
</comment>
<comment type="similarity">
    <text evidence="3">In the N-terminal section; belongs to the glycosyltransferase 51 family.</text>
</comment>
<keyword evidence="9" id="KW-0511">Multifunctional enzyme</keyword>
<dbReference type="EC" id="2.4.99.28" evidence="10"/>
<dbReference type="SUPFAM" id="SSF53955">
    <property type="entry name" value="Lysozyme-like"/>
    <property type="match status" value="1"/>
</dbReference>
<keyword evidence="7" id="KW-0808">Transferase</keyword>
<reference evidence="16 17" key="1">
    <citation type="submission" date="2019-01" db="EMBL/GenBank/DDBJ databases">
        <title>Filimonas sp. strain TTM-71.</title>
        <authorList>
            <person name="Chen W.-M."/>
        </authorList>
    </citation>
    <scope>NUCLEOTIDE SEQUENCE [LARGE SCALE GENOMIC DNA]</scope>
    <source>
        <strain evidence="16 17">TTM-71</strain>
    </source>
</reference>
<evidence type="ECO:0000256" key="8">
    <source>
        <dbReference type="ARBA" id="ARBA00022801"/>
    </source>
</evidence>
<comment type="similarity">
    <text evidence="2">In the C-terminal section; belongs to the transpeptidase family.</text>
</comment>
<evidence type="ECO:0000313" key="17">
    <source>
        <dbReference type="Proteomes" id="UP000290545"/>
    </source>
</evidence>
<dbReference type="Gene3D" id="3.40.710.10">
    <property type="entry name" value="DD-peptidase/beta-lactamase superfamily"/>
    <property type="match status" value="1"/>
</dbReference>
<dbReference type="GO" id="GO:0009252">
    <property type="term" value="P:peptidoglycan biosynthetic process"/>
    <property type="evidence" value="ECO:0007669"/>
    <property type="project" value="InterPro"/>
</dbReference>
<evidence type="ECO:0000256" key="5">
    <source>
        <dbReference type="ARBA" id="ARBA00022670"/>
    </source>
</evidence>
<feature type="domain" description="Penicillin-binding protein transpeptidase" evidence="13">
    <location>
        <begin position="302"/>
        <end position="574"/>
    </location>
</feature>
<dbReference type="Pfam" id="PF06832">
    <property type="entry name" value="BiPBP_C"/>
    <property type="match status" value="1"/>
</dbReference>
<dbReference type="GO" id="GO:0008658">
    <property type="term" value="F:penicillin binding"/>
    <property type="evidence" value="ECO:0007669"/>
    <property type="project" value="InterPro"/>
</dbReference>
<feature type="region of interest" description="Disordered" evidence="12">
    <location>
        <begin position="482"/>
        <end position="502"/>
    </location>
</feature>
<dbReference type="NCBIfam" id="TIGR02073">
    <property type="entry name" value="PBP_1c"/>
    <property type="match status" value="1"/>
</dbReference>
<evidence type="ECO:0000256" key="3">
    <source>
        <dbReference type="ARBA" id="ARBA00007739"/>
    </source>
</evidence>
<dbReference type="InterPro" id="IPR023346">
    <property type="entry name" value="Lysozyme-like_dom_sf"/>
</dbReference>
<dbReference type="GO" id="GO:0008955">
    <property type="term" value="F:peptidoglycan glycosyltransferase activity"/>
    <property type="evidence" value="ECO:0007669"/>
    <property type="project" value="UniProtKB-EC"/>
</dbReference>
<evidence type="ECO:0000256" key="4">
    <source>
        <dbReference type="ARBA" id="ARBA00022645"/>
    </source>
</evidence>
<evidence type="ECO:0000256" key="9">
    <source>
        <dbReference type="ARBA" id="ARBA00023268"/>
    </source>
</evidence>
<evidence type="ECO:0000256" key="6">
    <source>
        <dbReference type="ARBA" id="ARBA00022676"/>
    </source>
</evidence>
<evidence type="ECO:0000256" key="12">
    <source>
        <dbReference type="SAM" id="MobiDB-lite"/>
    </source>
</evidence>
<dbReference type="Pfam" id="PF00912">
    <property type="entry name" value="Transgly"/>
    <property type="match status" value="1"/>
</dbReference>
<dbReference type="GO" id="GO:0006508">
    <property type="term" value="P:proteolysis"/>
    <property type="evidence" value="ECO:0007669"/>
    <property type="project" value="UniProtKB-KW"/>
</dbReference>
<evidence type="ECO:0000256" key="11">
    <source>
        <dbReference type="ARBA" id="ARBA00049902"/>
    </source>
</evidence>
<name>A0A4Q1D0Z3_9BACT</name>
<evidence type="ECO:0000256" key="2">
    <source>
        <dbReference type="ARBA" id="ARBA00007090"/>
    </source>
</evidence>
<keyword evidence="17" id="KW-1185">Reference proteome</keyword>
<keyword evidence="5" id="KW-0645">Protease</keyword>
<feature type="domain" description="Glycosyl transferase family 51" evidence="14">
    <location>
        <begin position="59"/>
        <end position="217"/>
    </location>
</feature>
<gene>
    <name evidence="16" type="primary">pbpC</name>
    <name evidence="16" type="ORF">ESB13_21110</name>
</gene>
<evidence type="ECO:0000256" key="1">
    <source>
        <dbReference type="ARBA" id="ARBA00004752"/>
    </source>
</evidence>
<dbReference type="InterPro" id="IPR012338">
    <property type="entry name" value="Beta-lactam/transpept-like"/>
</dbReference>
<sequence length="798" mass="88749">MTKKKKIIIAIAAVLLICFWFCLPSRLFTKPTSFVLTDKEGNLLNAAIASDGQWRFPYNKEVPEKFEKCIVAFEDKRFFYHPGVDALAIGRAVVQNLKGSRTVSGGSTLTMQVMRLSRGPHSRNIWNKMVEAIQAVRLECTHRKKTILALYASNAPFGSNVVGLDAAAWRYYGRNAAQLSWGEMAALAVLPNAPSVIHPGKNRTLLLNKRNALLEKLLANKTIDSTTCMLAMQEPLPGAPQALPQITPHLLERFKKIYYSHTDAYNSTGLQTTIDIQLQERVNMLLQQHHAALRGSQINNIAAMVVEVETGNVLTYTGNIYQPSDSSLESHVDVLAAPRSPGSTLKPILYASLLTEGRFLPRQLVPDIPTRFNGYTPQNFDLGYDGAVPANRALARSLNIPAVKMLQQYKYPRFYNVLKQCGITTLSHPADFYGMSLILGGCEVTPFELAGVYSSMARMYKHAAKNKGKWNSADWFMPKIDGRTTGDQAAEPEKEKTNEERANEGSLFDYPALWHMFNAMTEVMRPGEEGLWGLFGSAQRIAWKTGTSFGFRDGWAIGVTPKYCVVVWVGNTSGEGRPGLTGINTAAPVLFDIFRILPASQWFDPPQSGFIYLPICRQSGYKAGPDCLTADTMLVSASAINAAVCPYHRSIHLDKTGTYRVTANCESPADMQHPSWFVLPPTMEYYYKQHHTDYKPLPPFMPGCNAETNKPLELVYPEEGAVIFIPREISGEKGNTIFSATHRNANSVLYWHLDEQFVGTTRQFHKIALNPSEGPHTITVVDESGESVTRSFRVEGSR</sequence>